<organism evidence="5 6">
    <name type="scientific">Actinokineospora terrae</name>
    <dbReference type="NCBI Taxonomy" id="155974"/>
    <lineage>
        <taxon>Bacteria</taxon>
        <taxon>Bacillati</taxon>
        <taxon>Actinomycetota</taxon>
        <taxon>Actinomycetes</taxon>
        <taxon>Pseudonocardiales</taxon>
        <taxon>Pseudonocardiaceae</taxon>
        <taxon>Actinokineospora</taxon>
    </lineage>
</organism>
<evidence type="ECO:0000259" key="4">
    <source>
        <dbReference type="SMART" id="SM00822"/>
    </source>
</evidence>
<dbReference type="GO" id="GO:0016491">
    <property type="term" value="F:oxidoreductase activity"/>
    <property type="evidence" value="ECO:0007669"/>
    <property type="project" value="UniProtKB-KW"/>
</dbReference>
<dbReference type="Pfam" id="PF00106">
    <property type="entry name" value="adh_short"/>
    <property type="match status" value="1"/>
</dbReference>
<dbReference type="EMBL" id="FOGI01000005">
    <property type="protein sequence ID" value="SER83242.1"/>
    <property type="molecule type" value="Genomic_DNA"/>
</dbReference>
<evidence type="ECO:0000313" key="6">
    <source>
        <dbReference type="Proteomes" id="UP000199051"/>
    </source>
</evidence>
<dbReference type="InterPro" id="IPR020904">
    <property type="entry name" value="Sc_DH/Rdtase_CS"/>
</dbReference>
<reference evidence="6" key="1">
    <citation type="submission" date="2016-10" db="EMBL/GenBank/DDBJ databases">
        <authorList>
            <person name="Varghese N."/>
            <person name="Submissions S."/>
        </authorList>
    </citation>
    <scope>NUCLEOTIDE SEQUENCE [LARGE SCALE GENOMIC DNA]</scope>
    <source>
        <strain evidence="6">DSM 44260</strain>
    </source>
</reference>
<evidence type="ECO:0000256" key="3">
    <source>
        <dbReference type="RuleBase" id="RU000363"/>
    </source>
</evidence>
<sequence>MRSFAGKVAVVTGAASGIGRSLVAALVAEGARVAASDVDEVEASDAVRAYRVDVADRDAVYAHADQVVADLGRVDLVVNNAGVALQGTVAQMSDDDLRWVMDIDFWGVVHGSRAFLPHLVASRGHLVNISSVFGLIGVPTQSAYNAAKFAVRGFTEALRQEQSGVVGVTCVHPGGIKTAIARNARTSDPAEKESFGRSLDRVALTSPDRAARVILDGVRRDRARVLIGPDAYVIDLLPRVLGSWYQPLVRRVFSPSSSGRRGSRG</sequence>
<evidence type="ECO:0000313" key="5">
    <source>
        <dbReference type="EMBL" id="SER83242.1"/>
    </source>
</evidence>
<evidence type="ECO:0000256" key="1">
    <source>
        <dbReference type="ARBA" id="ARBA00006484"/>
    </source>
</evidence>
<dbReference type="InterPro" id="IPR036291">
    <property type="entry name" value="NAD(P)-bd_dom_sf"/>
</dbReference>
<gene>
    <name evidence="5" type="ORF">SAMN04487818_105412</name>
</gene>
<dbReference type="Gene3D" id="3.40.50.720">
    <property type="entry name" value="NAD(P)-binding Rossmann-like Domain"/>
    <property type="match status" value="1"/>
</dbReference>
<dbReference type="SUPFAM" id="SSF51735">
    <property type="entry name" value="NAD(P)-binding Rossmann-fold domains"/>
    <property type="match status" value="1"/>
</dbReference>
<dbReference type="PANTHER" id="PTHR43391:SF82">
    <property type="entry name" value="OXIDOREDUCTASE SADH-RELATED"/>
    <property type="match status" value="1"/>
</dbReference>
<protein>
    <submittedName>
        <fullName evidence="5">NADP-dependent 3-hydroxy acid dehydrogenase YdfG</fullName>
    </submittedName>
</protein>
<dbReference type="STRING" id="155974.SAMN04487818_105412"/>
<proteinExistence type="inferred from homology"/>
<dbReference type="SMART" id="SM00822">
    <property type="entry name" value="PKS_KR"/>
    <property type="match status" value="1"/>
</dbReference>
<dbReference type="PROSITE" id="PS00061">
    <property type="entry name" value="ADH_SHORT"/>
    <property type="match status" value="1"/>
</dbReference>
<dbReference type="PRINTS" id="PR00081">
    <property type="entry name" value="GDHRDH"/>
</dbReference>
<dbReference type="PRINTS" id="PR00080">
    <property type="entry name" value="SDRFAMILY"/>
</dbReference>
<dbReference type="RefSeq" id="WP_092778086.1">
    <property type="nucleotide sequence ID" value="NZ_FOGI01000005.1"/>
</dbReference>
<name>A0A1H9SE04_9PSEU</name>
<evidence type="ECO:0000256" key="2">
    <source>
        <dbReference type="ARBA" id="ARBA00023002"/>
    </source>
</evidence>
<comment type="similarity">
    <text evidence="1 3">Belongs to the short-chain dehydrogenases/reductases (SDR) family.</text>
</comment>
<dbReference type="Proteomes" id="UP000199051">
    <property type="component" value="Unassembled WGS sequence"/>
</dbReference>
<keyword evidence="6" id="KW-1185">Reference proteome</keyword>
<dbReference type="AlphaFoldDB" id="A0A1H9SE04"/>
<keyword evidence="2" id="KW-0560">Oxidoreductase</keyword>
<dbReference type="InterPro" id="IPR002347">
    <property type="entry name" value="SDR_fam"/>
</dbReference>
<dbReference type="InterPro" id="IPR057326">
    <property type="entry name" value="KR_dom"/>
</dbReference>
<accession>A0A1H9SE04</accession>
<dbReference type="PANTHER" id="PTHR43391">
    <property type="entry name" value="RETINOL DEHYDROGENASE-RELATED"/>
    <property type="match status" value="1"/>
</dbReference>
<feature type="domain" description="Ketoreductase" evidence="4">
    <location>
        <begin position="7"/>
        <end position="179"/>
    </location>
</feature>